<dbReference type="EMBL" id="CP117141">
    <property type="protein sequence ID" value="WEG86256.1"/>
    <property type="molecule type" value="Genomic_DNA"/>
</dbReference>
<evidence type="ECO:0000313" key="6">
    <source>
        <dbReference type="EMBL" id="WAZ72797.1"/>
    </source>
</evidence>
<dbReference type="Proteomes" id="UP001164513">
    <property type="component" value="Plasmid pZSt-cp30-5xcp24-1"/>
</dbReference>
<evidence type="ECO:0000313" key="3">
    <source>
        <dbReference type="EMBL" id="WAZ72673.1"/>
    </source>
</evidence>
<evidence type="ECO:0000313" key="1">
    <source>
        <dbReference type="EMBL" id="QBK62745.1"/>
    </source>
</evidence>
<evidence type="ECO:0000313" key="5">
    <source>
        <dbReference type="EMBL" id="WAZ72755.1"/>
    </source>
</evidence>
<keyword evidence="1" id="KW-0614">Plasmid</keyword>
<reference evidence="2" key="2">
    <citation type="submission" date="2022-12" db="EMBL/GenBank/DDBJ databases">
        <title>B. miyamotoi WGS.</title>
        <authorList>
            <person name="Gabriele M."/>
            <person name="Kuleshov K.V."/>
            <person name="Hepner S."/>
            <person name="Hoornstra D."/>
            <person name="Hovius J.W."/>
            <person name="Platonov A.E."/>
            <person name="Fingerle V."/>
            <person name="Strube C."/>
        </authorList>
    </citation>
    <scope>NUCLEOTIDE SEQUENCE</scope>
    <source>
        <strain evidence="2">ZStruIII14-9</strain>
        <plasmid evidence="3">pZSt-cp29-1</plasmid>
        <plasmid evidence="2">pZSt-cp30-5xcp24-1</plasmid>
        <plasmid evidence="6">pZSt-cp30-7</plasmid>
        <plasmid evidence="4">pZSt-cp30-8</plasmid>
        <plasmid evidence="5">pZSt-cp30-9</plasmid>
    </source>
</reference>
<dbReference type="Proteomes" id="UP001164513">
    <property type="component" value="Plasmid pZSt-cp30-8"/>
</dbReference>
<name>A0A481YFQ9_9SPIR</name>
<dbReference type="AlphaFoldDB" id="A0A481YFQ9"/>
<evidence type="ECO:0000313" key="7">
    <source>
        <dbReference type="EMBL" id="WEG86216.1"/>
    </source>
</evidence>
<geneLocation type="plasmid" evidence="7 9">
    <name>pYk76-cp30-6xcp30-11</name>
</geneLocation>
<dbReference type="Proteomes" id="UP001164513">
    <property type="component" value="Plasmid pZSt-cp29-1"/>
</dbReference>
<evidence type="ECO:0000313" key="4">
    <source>
        <dbReference type="EMBL" id="WAZ72714.1"/>
    </source>
</evidence>
<geneLocation type="plasmid" evidence="2 10">
    <name>pZSt-cp30-5xcp24-1</name>
</geneLocation>
<reference evidence="7" key="3">
    <citation type="submission" date="2022-12" db="EMBL/GenBank/DDBJ databases">
        <title>B. miyamotoi WGS.</title>
        <authorList>
            <person name="Kuleshov K.V."/>
            <person name="Hoornstra D."/>
            <person name="Hovius J.W."/>
            <person name="Platonov A.E."/>
            <person name="Telford S.R. III."/>
        </authorList>
    </citation>
    <scope>NUCLEOTIDE SEQUENCE</scope>
    <source>
        <strain evidence="7">Yekat-76</strain>
        <plasmid evidence="7">pYk76-cp30-6xcp30-11</plasmid>
    </source>
</reference>
<sequence length="78" mass="9404">MHNYNKETTNFIKNIEIVKERYFNLIEKVQNNKYHLPVFMNVCSYSDVKGMYYDELVEVNKIAQDKIEKQILELILSK</sequence>
<proteinExistence type="predicted"/>
<dbReference type="Proteomes" id="UP001164513">
    <property type="component" value="Plasmid pZSt-cp30-9"/>
</dbReference>
<geneLocation type="plasmid" evidence="3 10">
    <name>pZSt-cp29-1</name>
</geneLocation>
<geneLocation type="plasmid" evidence="1">
    <name>unnamed</name>
</geneLocation>
<evidence type="ECO:0000313" key="8">
    <source>
        <dbReference type="EMBL" id="WEG86256.1"/>
    </source>
</evidence>
<dbReference type="EMBL" id="CP114724">
    <property type="protein sequence ID" value="WAZ72551.1"/>
    <property type="molecule type" value="Genomic_DNA"/>
</dbReference>
<dbReference type="EMBL" id="CP114728">
    <property type="protein sequence ID" value="WAZ72714.1"/>
    <property type="molecule type" value="Genomic_DNA"/>
</dbReference>
<geneLocation type="plasmid" evidence="6 10">
    <name>pZSt-cp30-7</name>
</geneLocation>
<dbReference type="EMBL" id="CP114727">
    <property type="protein sequence ID" value="WAZ72673.1"/>
    <property type="molecule type" value="Genomic_DNA"/>
</dbReference>
<dbReference type="EMBL" id="CP036608">
    <property type="protein sequence ID" value="QBK62745.1"/>
    <property type="molecule type" value="Genomic_DNA"/>
</dbReference>
<reference evidence="1" key="1">
    <citation type="submission" date="2019-03" db="EMBL/GenBank/DDBJ databases">
        <title>Whole genome sequencing of Borrelia miyamotoi strains isolated at the Russian territory.</title>
        <authorList>
            <person name="Kuleshov K.V."/>
            <person name="Platonov A.E."/>
            <person name="Goptar I.A."/>
            <person name="Shipulin G.A."/>
            <person name="Markelov M.L."/>
            <person name="Koetsveld J."/>
            <person name="Kolyasnikova N.M."/>
            <person name="Sarksyan D.S."/>
            <person name="Toporkova M.G."/>
            <person name="Hovius J.W."/>
        </authorList>
    </citation>
    <scope>NUCLEOTIDE SEQUENCE</scope>
    <source>
        <strain evidence="1">Yekat-76</strain>
        <plasmid evidence="1">unnamed</plasmid>
    </source>
</reference>
<dbReference type="Proteomes" id="UP001164513">
    <property type="component" value="Plasmid pZSt-cp30-7"/>
</dbReference>
<geneLocation type="plasmid" evidence="5 10">
    <name>pZSt-cp30-9</name>
</geneLocation>
<organism evidence="1">
    <name type="scientific">Borrelia miyamotoi</name>
    <dbReference type="NCBI Taxonomy" id="47466"/>
    <lineage>
        <taxon>Bacteria</taxon>
        <taxon>Pseudomonadati</taxon>
        <taxon>Spirochaetota</taxon>
        <taxon>Spirochaetia</taxon>
        <taxon>Spirochaetales</taxon>
        <taxon>Borreliaceae</taxon>
        <taxon>Borrelia</taxon>
    </lineage>
</organism>
<dbReference type="EMBL" id="CP117141">
    <property type="protein sequence ID" value="WEG86216.1"/>
    <property type="molecule type" value="Genomic_DNA"/>
</dbReference>
<dbReference type="EMBL" id="CP114729">
    <property type="protein sequence ID" value="WAZ72755.1"/>
    <property type="molecule type" value="Genomic_DNA"/>
</dbReference>
<dbReference type="InterPro" id="IPR009753">
    <property type="entry name" value="DUF1322"/>
</dbReference>
<dbReference type="Pfam" id="PF07032">
    <property type="entry name" value="DUF1322"/>
    <property type="match status" value="1"/>
</dbReference>
<evidence type="ECO:0000313" key="9">
    <source>
        <dbReference type="Proteomes" id="UP000291995"/>
    </source>
</evidence>
<dbReference type="Proteomes" id="UP000291995">
    <property type="component" value="Plasmid pYk76-cp30-6xcp30-11"/>
</dbReference>
<dbReference type="EMBL" id="CP114730">
    <property type="protein sequence ID" value="WAZ72797.1"/>
    <property type="molecule type" value="Genomic_DNA"/>
</dbReference>
<geneLocation type="plasmid" evidence="4 10">
    <name>pZSt-cp30-8</name>
</geneLocation>
<protein>
    <submittedName>
        <fullName evidence="1">DUF1322 domain-containing protein</fullName>
    </submittedName>
    <submittedName>
        <fullName evidence="2">DUF1322 family protein</fullName>
    </submittedName>
</protein>
<gene>
    <name evidence="7" type="ORF">EZU67_006320</name>
    <name evidence="8" type="ORF">EZU67_007670</name>
    <name evidence="1" type="ORF">EZU67_06320</name>
    <name evidence="2" type="ORF">O5404_05770</name>
    <name evidence="3" type="ORF">O5404_06480</name>
    <name evidence="4" type="ORF">O5404_06690</name>
    <name evidence="5" type="ORF">O5404_06900</name>
    <name evidence="6" type="ORF">O5404_07110</name>
</gene>
<evidence type="ECO:0000313" key="10">
    <source>
        <dbReference type="Proteomes" id="UP001164513"/>
    </source>
</evidence>
<dbReference type="RefSeq" id="WP_025444441.1">
    <property type="nucleotide sequence ID" value="NZ_CP044631.1"/>
</dbReference>
<evidence type="ECO:0000313" key="2">
    <source>
        <dbReference type="EMBL" id="WAZ72551.1"/>
    </source>
</evidence>
<accession>A0A481YFQ9</accession>